<dbReference type="Gene3D" id="3.40.190.10">
    <property type="entry name" value="Periplasmic binding protein-like II"/>
    <property type="match status" value="2"/>
</dbReference>
<keyword evidence="7" id="KW-1185">Reference proteome</keyword>
<dbReference type="PANTHER" id="PTHR42996">
    <property type="entry name" value="PHOSPHATE-BINDING PROTEIN PSTS"/>
    <property type="match status" value="1"/>
</dbReference>
<comment type="similarity">
    <text evidence="1">Belongs to the PstS family.</text>
</comment>
<gene>
    <name evidence="6" type="ORF">CLV71_104120</name>
</gene>
<keyword evidence="3" id="KW-0812">Transmembrane</keyword>
<feature type="domain" description="PBP" evidence="5">
    <location>
        <begin position="20"/>
        <end position="341"/>
    </location>
</feature>
<dbReference type="Proteomes" id="UP000294927">
    <property type="component" value="Unassembled WGS sequence"/>
</dbReference>
<protein>
    <submittedName>
        <fullName evidence="6">Phosphate ABC transporter substrate-binding protein (PhoT family)</fullName>
    </submittedName>
</protein>
<feature type="transmembrane region" description="Helical" evidence="3">
    <location>
        <begin position="498"/>
        <end position="520"/>
    </location>
</feature>
<dbReference type="InterPro" id="IPR024370">
    <property type="entry name" value="PBP_domain"/>
</dbReference>
<feature type="compositionally biased region" description="Low complexity" evidence="2">
    <location>
        <begin position="447"/>
        <end position="457"/>
    </location>
</feature>
<dbReference type="SUPFAM" id="SSF53850">
    <property type="entry name" value="Periplasmic binding protein-like II"/>
    <property type="match status" value="1"/>
</dbReference>
<evidence type="ECO:0000313" key="6">
    <source>
        <dbReference type="EMBL" id="TDV53652.1"/>
    </source>
</evidence>
<dbReference type="PANTHER" id="PTHR42996:SF1">
    <property type="entry name" value="PHOSPHATE-BINDING PROTEIN PSTS"/>
    <property type="match status" value="1"/>
</dbReference>
<proteinExistence type="inferred from homology"/>
<reference evidence="6 7" key="1">
    <citation type="submission" date="2019-03" db="EMBL/GenBank/DDBJ databases">
        <title>Genomic Encyclopedia of Archaeal and Bacterial Type Strains, Phase II (KMG-II): from individual species to whole genera.</title>
        <authorList>
            <person name="Goeker M."/>
        </authorList>
    </citation>
    <scope>NUCLEOTIDE SEQUENCE [LARGE SCALE GENOMIC DNA]</scope>
    <source>
        <strain evidence="6 7">DSM 45499</strain>
    </source>
</reference>
<keyword evidence="3" id="KW-0472">Membrane</keyword>
<evidence type="ECO:0000256" key="1">
    <source>
        <dbReference type="ARBA" id="ARBA00008725"/>
    </source>
</evidence>
<dbReference type="OrthoDB" id="9801510at2"/>
<evidence type="ECO:0000256" key="3">
    <source>
        <dbReference type="SAM" id="Phobius"/>
    </source>
</evidence>
<feature type="region of interest" description="Disordered" evidence="2">
    <location>
        <begin position="378"/>
        <end position="477"/>
    </location>
</feature>
<keyword evidence="3" id="KW-1133">Transmembrane helix</keyword>
<feature type="compositionally biased region" description="Gly residues" evidence="2">
    <location>
        <begin position="420"/>
        <end position="446"/>
    </location>
</feature>
<organism evidence="6 7">
    <name type="scientific">Actinophytocola oryzae</name>
    <dbReference type="NCBI Taxonomy" id="502181"/>
    <lineage>
        <taxon>Bacteria</taxon>
        <taxon>Bacillati</taxon>
        <taxon>Actinomycetota</taxon>
        <taxon>Actinomycetes</taxon>
        <taxon>Pseudonocardiales</taxon>
        <taxon>Pseudonocardiaceae</taxon>
    </lineage>
</organism>
<dbReference type="Pfam" id="PF12849">
    <property type="entry name" value="PBP_like_2"/>
    <property type="match status" value="1"/>
</dbReference>
<name>A0A4R7VUY3_9PSEU</name>
<comment type="caution">
    <text evidence="6">The sequence shown here is derived from an EMBL/GenBank/DDBJ whole genome shotgun (WGS) entry which is preliminary data.</text>
</comment>
<dbReference type="EMBL" id="SOCP01000004">
    <property type="protein sequence ID" value="TDV53652.1"/>
    <property type="molecule type" value="Genomic_DNA"/>
</dbReference>
<evidence type="ECO:0000256" key="4">
    <source>
        <dbReference type="SAM" id="SignalP"/>
    </source>
</evidence>
<evidence type="ECO:0000256" key="2">
    <source>
        <dbReference type="SAM" id="MobiDB-lite"/>
    </source>
</evidence>
<evidence type="ECO:0000313" key="7">
    <source>
        <dbReference type="Proteomes" id="UP000294927"/>
    </source>
</evidence>
<keyword evidence="4" id="KW-0732">Signal</keyword>
<accession>A0A4R7VUY3</accession>
<dbReference type="AlphaFoldDB" id="A0A4R7VUY3"/>
<dbReference type="RefSeq" id="WP_133902693.1">
    <property type="nucleotide sequence ID" value="NZ_SOCP01000004.1"/>
</dbReference>
<dbReference type="InterPro" id="IPR050962">
    <property type="entry name" value="Phosphate-bind_PstS"/>
</dbReference>
<sequence length="529" mass="55838">MQRWLVALIVAATVLSTGGQAQAQPAYEAITGSGSTWSQNALDQWVQDVRRNGLTVSYSGVGSSAGRRQFADGQNDFGVSEIPFQGSDRGQPDSSPNRDYAYMPIVAGGTSFMYQLRVGGQLYRGLRLSGTTIAKIFTGGIRNWNDPAIKADNNGRAFPDKPIIPIVRGDGSGTTAQFTRWLGSEQGAIWRPYCGCQEELTSYYPVKKDKAPLMTSQTGSDRVAGAVAAAAGDGAITYVEYSYARARNFPVAKVLNNGGYYVEPTHFNVAVALTRAQINNNPQDQNYLTQVLDQVYRFNDPRTYPLSSYSYAIIPIVGKGDQRITAGKGRTMSDFMYYFLCQGQGAMPALGYSPLPANLVRAGFDQVKKIPHATVQDADVGRCGNPTFDPGDPGSNKLAREAPQPPPCDKQGAGPCEPGQGTGDTGGGNGTGNGTGNGGGENGAGTNGTATNGDATASDVDPETGLPVGDEADGSGADLAGSATELAAFRSDGMTKGLAAIAVAQLLLVLLVPPFVVRALRRRREREQS</sequence>
<feature type="signal peptide" evidence="4">
    <location>
        <begin position="1"/>
        <end position="23"/>
    </location>
</feature>
<evidence type="ECO:0000259" key="5">
    <source>
        <dbReference type="Pfam" id="PF12849"/>
    </source>
</evidence>
<feature type="chain" id="PRO_5020717853" evidence="4">
    <location>
        <begin position="24"/>
        <end position="529"/>
    </location>
</feature>